<evidence type="ECO:0000313" key="4">
    <source>
        <dbReference type="Proteomes" id="UP000322899"/>
    </source>
</evidence>
<keyword evidence="2" id="KW-0812">Transmembrane</keyword>
<gene>
    <name evidence="3" type="ORF">FNF27_08293</name>
</gene>
<reference evidence="3 4" key="1">
    <citation type="submission" date="2019-07" db="EMBL/GenBank/DDBJ databases">
        <title>Genomes of Cafeteria roenbergensis.</title>
        <authorList>
            <person name="Fischer M.G."/>
            <person name="Hackl T."/>
            <person name="Roman M."/>
        </authorList>
    </citation>
    <scope>NUCLEOTIDE SEQUENCE [LARGE SCALE GENOMIC DNA]</scope>
    <source>
        <strain evidence="3 4">E4-10P</strain>
    </source>
</reference>
<accession>A0A5A8D580</accession>
<name>A0A5A8D580_CAFRO</name>
<dbReference type="EMBL" id="VLTO01000169">
    <property type="protein sequence ID" value="KAA0159767.1"/>
    <property type="molecule type" value="Genomic_DNA"/>
</dbReference>
<evidence type="ECO:0000313" key="3">
    <source>
        <dbReference type="EMBL" id="KAA0159767.1"/>
    </source>
</evidence>
<sequence>MRPVADSEDDTDVRSAISGPRGRRRRPIGIPRDTLVLPFCGTGDFDAPFRIDLDDILARTAIATMMAPWLPERARFVTDLNDALRTVHGSWLHRAVHASTQSRPTASRFRHRTNRAASQDTDAVGLARHPSGASEVYPSQPERYSGSGEFGEGMSGEHNFDDFGSEADVDGDAARAETQSPRLAMASMAGRRQASTLSAHTQVVAEPVELAVDAAAEVAESLTRQTMVLLRDVQQVIALANRALRANGAPYRACLGVTSAFSEPVPEESRLALVLLSTAEEALARRTGTIAYLAYDTVLLFERSRSRTRGAVAEPTSSAALVGNRLPTVQRIAASGGKQGRQLSRAGAPPGLSRMHSTDASSEAGATPGTHAGASVVSGYGRQGGASSAVSALSASGLGKGPGHLRTTLRELVEPRFGTRCKRAGRRGYSQSLQHSGAGTAAHPMYGTDGPGTIGAADSRTGPPLGGLGSGGAGSASVALSPIAGLVAFAVGSSSVTRLHASINVVSSFPALIGSAVLIGMFIATDPTTRGTALKPLPMVLDIWVGVVAPAAWLVVKFYLAHVLPSRVAALETARDSDIELFVMRKQLGSALKSGPA</sequence>
<feature type="transmembrane region" description="Helical" evidence="2">
    <location>
        <begin position="468"/>
        <end position="491"/>
    </location>
</feature>
<feature type="region of interest" description="Disordered" evidence="1">
    <location>
        <begin position="333"/>
        <end position="378"/>
    </location>
</feature>
<comment type="caution">
    <text evidence="3">The sequence shown here is derived from an EMBL/GenBank/DDBJ whole genome shotgun (WGS) entry which is preliminary data.</text>
</comment>
<proteinExistence type="predicted"/>
<evidence type="ECO:0000256" key="1">
    <source>
        <dbReference type="SAM" id="MobiDB-lite"/>
    </source>
</evidence>
<evidence type="ECO:0000256" key="2">
    <source>
        <dbReference type="SAM" id="Phobius"/>
    </source>
</evidence>
<feature type="transmembrane region" description="Helical" evidence="2">
    <location>
        <begin position="503"/>
        <end position="523"/>
    </location>
</feature>
<dbReference type="AlphaFoldDB" id="A0A5A8D580"/>
<feature type="transmembrane region" description="Helical" evidence="2">
    <location>
        <begin position="543"/>
        <end position="560"/>
    </location>
</feature>
<feature type="compositionally biased region" description="Acidic residues" evidence="1">
    <location>
        <begin position="1"/>
        <end position="11"/>
    </location>
</feature>
<feature type="region of interest" description="Disordered" evidence="1">
    <location>
        <begin position="98"/>
        <end position="156"/>
    </location>
</feature>
<keyword evidence="2" id="KW-0472">Membrane</keyword>
<dbReference type="Proteomes" id="UP000322899">
    <property type="component" value="Unassembled WGS sequence"/>
</dbReference>
<feature type="region of interest" description="Disordered" evidence="1">
    <location>
        <begin position="1"/>
        <end position="28"/>
    </location>
</feature>
<keyword evidence="2" id="KW-1133">Transmembrane helix</keyword>
<organism evidence="3 4">
    <name type="scientific">Cafeteria roenbergensis</name>
    <name type="common">Marine flagellate</name>
    <dbReference type="NCBI Taxonomy" id="33653"/>
    <lineage>
        <taxon>Eukaryota</taxon>
        <taxon>Sar</taxon>
        <taxon>Stramenopiles</taxon>
        <taxon>Bigyra</taxon>
        <taxon>Opalozoa</taxon>
        <taxon>Bicosoecida</taxon>
        <taxon>Cafeteriaceae</taxon>
        <taxon>Cafeteria</taxon>
    </lineage>
</organism>
<feature type="region of interest" description="Disordered" evidence="1">
    <location>
        <begin position="424"/>
        <end position="456"/>
    </location>
</feature>
<protein>
    <submittedName>
        <fullName evidence="3">Uncharacterized protein</fullName>
    </submittedName>
</protein>